<dbReference type="Gene3D" id="3.40.50.450">
    <property type="match status" value="1"/>
</dbReference>
<evidence type="ECO:0000313" key="1">
    <source>
        <dbReference type="EMBL" id="MFB9136045.1"/>
    </source>
</evidence>
<comment type="caution">
    <text evidence="1">The sequence shown here is derived from an EMBL/GenBank/DDBJ whole genome shotgun (WGS) entry which is preliminary data.</text>
</comment>
<reference evidence="1 2" key="1">
    <citation type="submission" date="2024-09" db="EMBL/GenBank/DDBJ databases">
        <authorList>
            <person name="Sun Q."/>
            <person name="Mori K."/>
        </authorList>
    </citation>
    <scope>NUCLEOTIDE SEQUENCE [LARGE SCALE GENOMIC DNA]</scope>
    <source>
        <strain evidence="1 2">CECT 8064</strain>
    </source>
</reference>
<organism evidence="1 2">
    <name type="scientific">Vibrio olivae</name>
    <dbReference type="NCBI Taxonomy" id="1243002"/>
    <lineage>
        <taxon>Bacteria</taxon>
        <taxon>Pseudomonadati</taxon>
        <taxon>Pseudomonadota</taxon>
        <taxon>Gammaproteobacteria</taxon>
        <taxon>Vibrionales</taxon>
        <taxon>Vibrionaceae</taxon>
        <taxon>Vibrio</taxon>
    </lineage>
</organism>
<dbReference type="EMBL" id="JBHMEP010000003">
    <property type="protein sequence ID" value="MFB9136045.1"/>
    <property type="molecule type" value="Genomic_DNA"/>
</dbReference>
<dbReference type="RefSeq" id="WP_390193803.1">
    <property type="nucleotide sequence ID" value="NZ_JBHMEP010000003.1"/>
</dbReference>
<keyword evidence="2" id="KW-1185">Reference proteome</keyword>
<accession>A0ABV5HQ09</accession>
<proteinExistence type="predicted"/>
<dbReference type="InterPro" id="IPR007710">
    <property type="entry name" value="Nucleoside_deoxyribTrfase"/>
</dbReference>
<sequence length="144" mass="16156">MKKKLYLAAPLFCDSEIQFNIYLESLLSSSFDVFLPQRDNGLVFEEIENGGDVNSSLRSVFNGDIEAIKKCDILLILLDGRSIDEGACFELGYAFSLGKQCIGLRTDSRQLMKHGNNPMITQALSSCFSSIPELQEWVSDFDNR</sequence>
<name>A0ABV5HQ09_9VIBR</name>
<dbReference type="SUPFAM" id="SSF52309">
    <property type="entry name" value="N-(deoxy)ribosyltransferase-like"/>
    <property type="match status" value="1"/>
</dbReference>
<dbReference type="Pfam" id="PF05014">
    <property type="entry name" value="Nuc_deoxyrib_tr"/>
    <property type="match status" value="1"/>
</dbReference>
<protein>
    <submittedName>
        <fullName evidence="1">Nucleoside 2-deoxyribosyltransferase</fullName>
    </submittedName>
</protein>
<evidence type="ECO:0000313" key="2">
    <source>
        <dbReference type="Proteomes" id="UP001589645"/>
    </source>
</evidence>
<gene>
    <name evidence="1" type="ORF">ACFFUV_13820</name>
</gene>
<dbReference type="Proteomes" id="UP001589645">
    <property type="component" value="Unassembled WGS sequence"/>
</dbReference>